<dbReference type="eggNOG" id="COG1680">
    <property type="taxonomic scope" value="Bacteria"/>
</dbReference>
<dbReference type="STRING" id="338966.Ppro_0714"/>
<dbReference type="Proteomes" id="UP000006732">
    <property type="component" value="Chromosome"/>
</dbReference>
<dbReference type="InterPro" id="IPR012338">
    <property type="entry name" value="Beta-lactam/transpept-like"/>
</dbReference>
<dbReference type="KEGG" id="ppd:Ppro_0714"/>
<dbReference type="PANTHER" id="PTHR43283">
    <property type="entry name" value="BETA-LACTAMASE-RELATED"/>
    <property type="match status" value="1"/>
</dbReference>
<dbReference type="HOGENOM" id="CLU_020027_1_1_7"/>
<organism evidence="3 4">
    <name type="scientific">Pelobacter propionicus (strain DSM 2379 / NBRC 103807 / OttBd1)</name>
    <dbReference type="NCBI Taxonomy" id="338966"/>
    <lineage>
        <taxon>Bacteria</taxon>
        <taxon>Pseudomonadati</taxon>
        <taxon>Thermodesulfobacteriota</taxon>
        <taxon>Desulfuromonadia</taxon>
        <taxon>Desulfuromonadales</taxon>
        <taxon>Desulfuromonadaceae</taxon>
        <taxon>Pelobacter</taxon>
    </lineage>
</organism>
<protein>
    <submittedName>
        <fullName evidence="3">Beta-lactamase</fullName>
    </submittedName>
</protein>
<evidence type="ECO:0000313" key="3">
    <source>
        <dbReference type="EMBL" id="ABK98345.1"/>
    </source>
</evidence>
<dbReference type="PANTHER" id="PTHR43283:SF11">
    <property type="entry name" value="BETA-LACTAMASE-RELATED DOMAIN-CONTAINING PROTEIN"/>
    <property type="match status" value="1"/>
</dbReference>
<evidence type="ECO:0000313" key="4">
    <source>
        <dbReference type="Proteomes" id="UP000006732"/>
    </source>
</evidence>
<accession>A1ALX5</accession>
<name>A1ALX5_PELPD</name>
<feature type="domain" description="Beta-lactamase-related" evidence="2">
    <location>
        <begin position="36"/>
        <end position="352"/>
    </location>
</feature>
<dbReference type="EMBL" id="CP000482">
    <property type="protein sequence ID" value="ABK98345.1"/>
    <property type="molecule type" value="Genomic_DNA"/>
</dbReference>
<dbReference type="Gene3D" id="3.40.710.10">
    <property type="entry name" value="DD-peptidase/beta-lactamase superfamily"/>
    <property type="match status" value="1"/>
</dbReference>
<dbReference type="RefSeq" id="WP_011734657.1">
    <property type="nucleotide sequence ID" value="NC_008609.1"/>
</dbReference>
<dbReference type="SUPFAM" id="SSF56601">
    <property type="entry name" value="beta-lactamase/transpeptidase-like"/>
    <property type="match status" value="1"/>
</dbReference>
<keyword evidence="4" id="KW-1185">Reference proteome</keyword>
<gene>
    <name evidence="3" type="ordered locus">Ppro_0714</name>
</gene>
<keyword evidence="1" id="KW-0378">Hydrolase</keyword>
<dbReference type="InterPro" id="IPR001466">
    <property type="entry name" value="Beta-lactam-related"/>
</dbReference>
<dbReference type="AlphaFoldDB" id="A1ALX5"/>
<reference evidence="3 4" key="1">
    <citation type="submission" date="2006-10" db="EMBL/GenBank/DDBJ databases">
        <title>Complete sequence of chromosome of Pelobacter propionicus DSM 2379.</title>
        <authorList>
            <consortium name="US DOE Joint Genome Institute"/>
            <person name="Copeland A."/>
            <person name="Lucas S."/>
            <person name="Lapidus A."/>
            <person name="Barry K."/>
            <person name="Detter J.C."/>
            <person name="Glavina del Rio T."/>
            <person name="Hammon N."/>
            <person name="Israni S."/>
            <person name="Dalin E."/>
            <person name="Tice H."/>
            <person name="Pitluck S."/>
            <person name="Saunders E."/>
            <person name="Brettin T."/>
            <person name="Bruce D."/>
            <person name="Han C."/>
            <person name="Tapia R."/>
            <person name="Schmutz J."/>
            <person name="Larimer F."/>
            <person name="Land M."/>
            <person name="Hauser L."/>
            <person name="Kyrpides N."/>
            <person name="Kim E."/>
            <person name="Lovley D."/>
            <person name="Richardson P."/>
        </authorList>
    </citation>
    <scope>NUCLEOTIDE SEQUENCE [LARGE SCALE GENOMIC DNA]</scope>
    <source>
        <strain evidence="4">DSM 2379 / NBRC 103807 / OttBd1</strain>
    </source>
</reference>
<dbReference type="Pfam" id="PF00144">
    <property type="entry name" value="Beta-lactamase"/>
    <property type="match status" value="1"/>
</dbReference>
<sequence>MRAVCIFFTTIILISWALIISASDDLPLAGHATTIDDLLEQAISQGLIAGGVVVVGNHAGVLHSTARGRIPVTANRAQLDDATLFDLASLTKVLATTPAVMKLLEEGRISLMDPLTRWFPEFEGSGREDITILNLMTHTSGLHDITIPSAVPIATVIREVATQKTWRQPGQHFLYADINFILLGELVQRVSGSRLDVFCVQHIYAPLGLHETMFLPPPQLSTSVAPTLTNAQQFVSGVVQDTNARNLGGVAGHAGLFGSAYDMARFARLILCGGILDGHRIFSERTVAQMTAPYFYSNGRVVRGLGWDITSPYSTPRGSYFSEMSFGHTGYSGSSLWIDPQRDLFAIVLTIRLDYRNIRLFNRLRGDISTLAVAAFHDATPAHANGVRQPGR</sequence>
<dbReference type="MEROPS" id="S12.950"/>
<evidence type="ECO:0000256" key="1">
    <source>
        <dbReference type="ARBA" id="ARBA00022801"/>
    </source>
</evidence>
<proteinExistence type="predicted"/>
<dbReference type="InterPro" id="IPR050789">
    <property type="entry name" value="Diverse_Enzym_Activities"/>
</dbReference>
<evidence type="ECO:0000259" key="2">
    <source>
        <dbReference type="Pfam" id="PF00144"/>
    </source>
</evidence>
<dbReference type="GO" id="GO:0016787">
    <property type="term" value="F:hydrolase activity"/>
    <property type="evidence" value="ECO:0007669"/>
    <property type="project" value="UniProtKB-KW"/>
</dbReference>